<feature type="transmembrane region" description="Helical" evidence="1">
    <location>
        <begin position="76"/>
        <end position="95"/>
    </location>
</feature>
<keyword evidence="1" id="KW-0812">Transmembrane</keyword>
<dbReference type="GO" id="GO:0008237">
    <property type="term" value="F:metallopeptidase activity"/>
    <property type="evidence" value="ECO:0007669"/>
    <property type="project" value="UniProtKB-KW"/>
</dbReference>
<reference evidence="3 4" key="1">
    <citation type="submission" date="2021-01" db="EMBL/GenBank/DDBJ databases">
        <title>Genome public.</title>
        <authorList>
            <person name="Liu C."/>
            <person name="Sun Q."/>
        </authorList>
    </citation>
    <scope>NUCLEOTIDE SEQUENCE [LARGE SCALE GENOMIC DNA]</scope>
    <source>
        <strain evidence="3 4">YIM B02515</strain>
    </source>
</reference>
<evidence type="ECO:0000313" key="3">
    <source>
        <dbReference type="EMBL" id="MBL4936574.1"/>
    </source>
</evidence>
<dbReference type="Proteomes" id="UP000632377">
    <property type="component" value="Unassembled WGS sequence"/>
</dbReference>
<proteinExistence type="predicted"/>
<dbReference type="InterPro" id="IPR052710">
    <property type="entry name" value="CAAX_protease"/>
</dbReference>
<keyword evidence="3" id="KW-0645">Protease</keyword>
<keyword evidence="3" id="KW-0378">Hydrolase</keyword>
<feature type="transmembrane region" description="Helical" evidence="1">
    <location>
        <begin position="125"/>
        <end position="143"/>
    </location>
</feature>
<dbReference type="PANTHER" id="PTHR36435">
    <property type="entry name" value="SLR1288 PROTEIN"/>
    <property type="match status" value="1"/>
</dbReference>
<evidence type="ECO:0000313" key="4">
    <source>
        <dbReference type="Proteomes" id="UP000632377"/>
    </source>
</evidence>
<dbReference type="EMBL" id="JAESWC010000007">
    <property type="protein sequence ID" value="MBL4936574.1"/>
    <property type="molecule type" value="Genomic_DNA"/>
</dbReference>
<comment type="caution">
    <text evidence="3">The sequence shown here is derived from an EMBL/GenBank/DDBJ whole genome shotgun (WGS) entry which is preliminary data.</text>
</comment>
<feature type="transmembrane region" description="Helical" evidence="1">
    <location>
        <begin position="39"/>
        <end position="56"/>
    </location>
</feature>
<evidence type="ECO:0000256" key="1">
    <source>
        <dbReference type="SAM" id="Phobius"/>
    </source>
</evidence>
<feature type="domain" description="CAAX prenyl protease 2/Lysostaphin resistance protein A-like" evidence="2">
    <location>
        <begin position="43"/>
        <end position="137"/>
    </location>
</feature>
<dbReference type="PANTHER" id="PTHR36435:SF1">
    <property type="entry name" value="CAAX AMINO TERMINAL PROTEASE FAMILY PROTEIN"/>
    <property type="match status" value="1"/>
</dbReference>
<keyword evidence="4" id="KW-1185">Reference proteome</keyword>
<evidence type="ECO:0000259" key="2">
    <source>
        <dbReference type="Pfam" id="PF02517"/>
    </source>
</evidence>
<sequence>MFLRLKNNMSKNIFKGAVFSAAYLLILIIKNIAIQRKAINMNIGMMWSAVLLVGFFEEIPFRGFILQKLQKKMNFWNANIITTIIFVLLHFPNWIISGTDMVSSIVTVSIASLVFGFLFKEYDTLWIPIMCHSIFNMTTWIGLK</sequence>
<dbReference type="InterPro" id="IPR003675">
    <property type="entry name" value="Rce1/LyrA-like_dom"/>
</dbReference>
<keyword evidence="3" id="KW-0482">Metalloprotease</keyword>
<feature type="transmembrane region" description="Helical" evidence="1">
    <location>
        <begin position="101"/>
        <end position="118"/>
    </location>
</feature>
<gene>
    <name evidence="3" type="ORF">JK636_12475</name>
</gene>
<accession>A0ABS1TE06</accession>
<keyword evidence="1" id="KW-0472">Membrane</keyword>
<dbReference type="Pfam" id="PF02517">
    <property type="entry name" value="Rce1-like"/>
    <property type="match status" value="1"/>
</dbReference>
<feature type="transmembrane region" description="Helical" evidence="1">
    <location>
        <begin position="12"/>
        <end position="33"/>
    </location>
</feature>
<keyword evidence="1" id="KW-1133">Transmembrane helix</keyword>
<protein>
    <submittedName>
        <fullName evidence="3">CPBP family intramembrane metalloprotease</fullName>
    </submittedName>
</protein>
<name>A0ABS1TE06_9CLOT</name>
<organism evidence="3 4">
    <name type="scientific">Clostridium rhizosphaerae</name>
    <dbReference type="NCBI Taxonomy" id="2803861"/>
    <lineage>
        <taxon>Bacteria</taxon>
        <taxon>Bacillati</taxon>
        <taxon>Bacillota</taxon>
        <taxon>Clostridia</taxon>
        <taxon>Eubacteriales</taxon>
        <taxon>Clostridiaceae</taxon>
        <taxon>Clostridium</taxon>
    </lineage>
</organism>